<name>A0ABN1STH6_9ACTN</name>
<gene>
    <name evidence="1" type="ORF">GCM10009564_05530</name>
</gene>
<proteinExistence type="predicted"/>
<dbReference type="Proteomes" id="UP001501072">
    <property type="component" value="Unassembled WGS sequence"/>
</dbReference>
<protein>
    <submittedName>
        <fullName evidence="1">Uncharacterized protein</fullName>
    </submittedName>
</protein>
<sequence length="39" mass="4315">MTTAADLVIPYFTARAGEEADLLSHLCVRQGPDRQQRLA</sequence>
<accession>A0ABN1STH6</accession>
<evidence type="ECO:0000313" key="2">
    <source>
        <dbReference type="Proteomes" id="UP001501072"/>
    </source>
</evidence>
<keyword evidence="2" id="KW-1185">Reference proteome</keyword>
<reference evidence="1 2" key="1">
    <citation type="journal article" date="2019" name="Int. J. Syst. Evol. Microbiol.">
        <title>The Global Catalogue of Microorganisms (GCM) 10K type strain sequencing project: providing services to taxonomists for standard genome sequencing and annotation.</title>
        <authorList>
            <consortium name="The Broad Institute Genomics Platform"/>
            <consortium name="The Broad Institute Genome Sequencing Center for Infectious Disease"/>
            <person name="Wu L."/>
            <person name="Ma J."/>
        </authorList>
    </citation>
    <scope>NUCLEOTIDE SEQUENCE [LARGE SCALE GENOMIC DNA]</scope>
    <source>
        <strain evidence="1 2">JCM 11269</strain>
    </source>
</reference>
<dbReference type="EMBL" id="BAAAHU010000003">
    <property type="protein sequence ID" value="GAA1004176.1"/>
    <property type="molecule type" value="Genomic_DNA"/>
</dbReference>
<comment type="caution">
    <text evidence="1">The sequence shown here is derived from an EMBL/GenBank/DDBJ whole genome shotgun (WGS) entry which is preliminary data.</text>
</comment>
<organism evidence="1 2">
    <name type="scientific">Streptomyces thermogriseus</name>
    <dbReference type="NCBI Taxonomy" id="75292"/>
    <lineage>
        <taxon>Bacteria</taxon>
        <taxon>Bacillati</taxon>
        <taxon>Actinomycetota</taxon>
        <taxon>Actinomycetes</taxon>
        <taxon>Kitasatosporales</taxon>
        <taxon>Streptomycetaceae</taxon>
        <taxon>Streptomyces</taxon>
    </lineage>
</organism>
<evidence type="ECO:0000313" key="1">
    <source>
        <dbReference type="EMBL" id="GAA1004176.1"/>
    </source>
</evidence>